<evidence type="ECO:0000313" key="2">
    <source>
        <dbReference type="EMBL" id="KAF3070077.1"/>
    </source>
</evidence>
<dbReference type="CDD" id="cd14688">
    <property type="entry name" value="bZIP_YAP"/>
    <property type="match status" value="1"/>
</dbReference>
<dbReference type="EMBL" id="QLNT01000011">
    <property type="protein sequence ID" value="KAF3070077.1"/>
    <property type="molecule type" value="Genomic_DNA"/>
</dbReference>
<name>A0A9P4XES6_9HYPO</name>
<dbReference type="PANTHER" id="PTHR38116:SF1">
    <property type="entry name" value="BZIP DOMAIN-CONTAINING PROTEIN"/>
    <property type="match status" value="1"/>
</dbReference>
<evidence type="ECO:0000313" key="3">
    <source>
        <dbReference type="Proteomes" id="UP000801864"/>
    </source>
</evidence>
<feature type="region of interest" description="Disordered" evidence="1">
    <location>
        <begin position="1"/>
        <end position="80"/>
    </location>
</feature>
<accession>A0A9P4XES6</accession>
<proteinExistence type="predicted"/>
<comment type="caution">
    <text evidence="2">The sequence shown here is derived from an EMBL/GenBank/DDBJ whole genome shotgun (WGS) entry which is preliminary data.</text>
</comment>
<dbReference type="Pfam" id="PF11905">
    <property type="entry name" value="DUF3425"/>
    <property type="match status" value="1"/>
</dbReference>
<dbReference type="AlphaFoldDB" id="A0A9P4XES6"/>
<dbReference type="InterPro" id="IPR021833">
    <property type="entry name" value="DUF3425"/>
</dbReference>
<evidence type="ECO:0000256" key="1">
    <source>
        <dbReference type="SAM" id="MobiDB-lite"/>
    </source>
</evidence>
<reference evidence="2 3" key="1">
    <citation type="submission" date="2018-06" db="EMBL/GenBank/DDBJ databases">
        <title>Genome analysis of cellulolytic fungus Trichoderma lentiforme CFAM-422.</title>
        <authorList>
            <person name="Steindorff A.S."/>
            <person name="Formighieri E.F."/>
            <person name="Midorikawa G.E.O."/>
            <person name="Tamietti M.S."/>
            <person name="Ramos E.Z."/>
            <person name="Silva A.S."/>
            <person name="Bon E.P.S."/>
            <person name="Mendes T.D."/>
            <person name="Damaso M.C.T."/>
            <person name="Favaro L.C.L."/>
        </authorList>
    </citation>
    <scope>NUCLEOTIDE SEQUENCE [LARGE SCALE GENOMIC DNA]</scope>
    <source>
        <strain evidence="2 3">CFAM-422</strain>
    </source>
</reference>
<protein>
    <recommendedName>
        <fullName evidence="4">BZIP domain-containing protein</fullName>
    </recommendedName>
</protein>
<organism evidence="2 3">
    <name type="scientific">Trichoderma lentiforme</name>
    <dbReference type="NCBI Taxonomy" id="1567552"/>
    <lineage>
        <taxon>Eukaryota</taxon>
        <taxon>Fungi</taxon>
        <taxon>Dikarya</taxon>
        <taxon>Ascomycota</taxon>
        <taxon>Pezizomycotina</taxon>
        <taxon>Sordariomycetes</taxon>
        <taxon>Hypocreomycetidae</taxon>
        <taxon>Hypocreales</taxon>
        <taxon>Hypocreaceae</taxon>
        <taxon>Trichoderma</taxon>
    </lineage>
</organism>
<gene>
    <name evidence="2" type="ORF">CFAM422_007020</name>
</gene>
<evidence type="ECO:0008006" key="4">
    <source>
        <dbReference type="Google" id="ProtNLM"/>
    </source>
</evidence>
<dbReference type="PANTHER" id="PTHR38116">
    <property type="entry name" value="CHROMOSOME 7, WHOLE GENOME SHOTGUN SEQUENCE"/>
    <property type="match status" value="1"/>
</dbReference>
<dbReference type="Proteomes" id="UP000801864">
    <property type="component" value="Unassembled WGS sequence"/>
</dbReference>
<sequence>MRNDDDEWRGTTDPSVRRRVQNRLNQRAYRQRRQMPGILDKPKKATRKPVSQRLNHTDNKRPRSVPTGAESLSCRRQAEDKSHVTGRLEACHRKFDEEHYASSSASVDPSPWYTNPAAVIVQFQELKLGRHAERSPSNDHLLGIMQFNVMRAFGTLSSLIGLSSDNLIDDNALSPFSSYTYSAHNIPHFRLPKSLAPTALQRSIPHHPWIDILPYPQMRDNLLRLESGVSTTMEKRHYDADSLCHWMVGLDTCQKESGLILWGDPWDLASWEVTTEFLNEWGWTLEGCVDLFRSTDYWRARRGERPLFRIGH</sequence>
<keyword evidence="3" id="KW-1185">Reference proteome</keyword>